<comment type="similarity">
    <text evidence="2 6">Belongs to the anoctamin family.</text>
</comment>
<evidence type="ECO:0000256" key="4">
    <source>
        <dbReference type="ARBA" id="ARBA00022989"/>
    </source>
</evidence>
<protein>
    <recommendedName>
        <fullName evidence="6">Anoctamin</fullName>
    </recommendedName>
</protein>
<dbReference type="EMBL" id="CACRXK020015626">
    <property type="protein sequence ID" value="CAB4028652.1"/>
    <property type="molecule type" value="Genomic_DNA"/>
</dbReference>
<feature type="non-terminal residue" evidence="8">
    <location>
        <position position="1"/>
    </location>
</feature>
<dbReference type="AlphaFoldDB" id="A0A7D9JFD8"/>
<sequence length="334" mass="38465">PGRPGDYHRVFGFRQEECNAAGCLIELTIQLAIIMVGKQIFNAAMELLYPKLMNWWNRRGNILKKFRGEQVEDHSGPISNLQWEADYYLTPIPRNALFYEYLEMVIQFGFITIFVAAFPLGPLFALLNNLVEIRLDAYKFITTYRRPRAARAEDIGIWYSILKGVAVFSVLVNGFVIAFVSEFIPRLYFKWSKGKDGSLEGYLDTSLSCYDTRNYPDNEKPNINLSTNQYGFESNGCGLGLPSCRYRGYRDKPMSILENPYGNLTNNYDFTKDYWHILSAQLFFVIAFLIVVFGLTFILAYIIPDRPKKLDNQIKREAFLAKNILRSDQGTMGN</sequence>
<evidence type="ECO:0000256" key="5">
    <source>
        <dbReference type="ARBA" id="ARBA00023136"/>
    </source>
</evidence>
<dbReference type="PANTHER" id="PTHR12308">
    <property type="entry name" value="ANOCTAMIN"/>
    <property type="match status" value="1"/>
</dbReference>
<evidence type="ECO:0000256" key="1">
    <source>
        <dbReference type="ARBA" id="ARBA00004141"/>
    </source>
</evidence>
<feature type="domain" description="Anoctamin transmembrane" evidence="7">
    <location>
        <begin position="2"/>
        <end position="317"/>
    </location>
</feature>
<keyword evidence="5 6" id="KW-0472">Membrane</keyword>
<evidence type="ECO:0000256" key="3">
    <source>
        <dbReference type="ARBA" id="ARBA00022692"/>
    </source>
</evidence>
<reference evidence="8" key="1">
    <citation type="submission" date="2020-04" db="EMBL/GenBank/DDBJ databases">
        <authorList>
            <person name="Alioto T."/>
            <person name="Alioto T."/>
            <person name="Gomez Garrido J."/>
        </authorList>
    </citation>
    <scope>NUCLEOTIDE SEQUENCE</scope>
    <source>
        <strain evidence="8">A484AB</strain>
    </source>
</reference>
<dbReference type="GO" id="GO:0005886">
    <property type="term" value="C:plasma membrane"/>
    <property type="evidence" value="ECO:0007669"/>
    <property type="project" value="TreeGrafter"/>
</dbReference>
<name>A0A7D9JFD8_PARCT</name>
<feature type="transmembrane region" description="Helical" evidence="6">
    <location>
        <begin position="155"/>
        <end position="180"/>
    </location>
</feature>
<dbReference type="GO" id="GO:0005254">
    <property type="term" value="F:chloride channel activity"/>
    <property type="evidence" value="ECO:0007669"/>
    <property type="project" value="TreeGrafter"/>
</dbReference>
<feature type="transmembrane region" description="Helical" evidence="6">
    <location>
        <begin position="104"/>
        <end position="127"/>
    </location>
</feature>
<comment type="subcellular location">
    <subcellularLocation>
        <location evidence="1 6">Membrane</location>
        <topology evidence="1 6">Multi-pass membrane protein</topology>
    </subcellularLocation>
</comment>
<evidence type="ECO:0000256" key="2">
    <source>
        <dbReference type="ARBA" id="ARBA00009671"/>
    </source>
</evidence>
<dbReference type="OrthoDB" id="5967639at2759"/>
<comment type="caution">
    <text evidence="8">The sequence shown here is derived from an EMBL/GenBank/DDBJ whole genome shotgun (WGS) entry which is preliminary data.</text>
</comment>
<keyword evidence="9" id="KW-1185">Reference proteome</keyword>
<dbReference type="InterPro" id="IPR049452">
    <property type="entry name" value="Anoctamin_TM"/>
</dbReference>
<proteinExistence type="inferred from homology"/>
<organism evidence="8 9">
    <name type="scientific">Paramuricea clavata</name>
    <name type="common">Red gorgonian</name>
    <name type="synonym">Violescent sea-whip</name>
    <dbReference type="NCBI Taxonomy" id="317549"/>
    <lineage>
        <taxon>Eukaryota</taxon>
        <taxon>Metazoa</taxon>
        <taxon>Cnidaria</taxon>
        <taxon>Anthozoa</taxon>
        <taxon>Octocorallia</taxon>
        <taxon>Malacalcyonacea</taxon>
        <taxon>Plexauridae</taxon>
        <taxon>Paramuricea</taxon>
    </lineage>
</organism>
<gene>
    <name evidence="8" type="ORF">PACLA_8A040103</name>
</gene>
<dbReference type="Proteomes" id="UP001152795">
    <property type="component" value="Unassembled WGS sequence"/>
</dbReference>
<feature type="transmembrane region" description="Helical" evidence="6">
    <location>
        <begin position="274"/>
        <end position="303"/>
    </location>
</feature>
<dbReference type="Pfam" id="PF04547">
    <property type="entry name" value="Anoctamin"/>
    <property type="match status" value="1"/>
</dbReference>
<comment type="caution">
    <text evidence="6">Lacks conserved residue(s) required for the propagation of feature annotation.</text>
</comment>
<evidence type="ECO:0000313" key="8">
    <source>
        <dbReference type="EMBL" id="CAB4028652.1"/>
    </source>
</evidence>
<evidence type="ECO:0000313" key="9">
    <source>
        <dbReference type="Proteomes" id="UP001152795"/>
    </source>
</evidence>
<evidence type="ECO:0000256" key="6">
    <source>
        <dbReference type="RuleBase" id="RU280814"/>
    </source>
</evidence>
<dbReference type="InterPro" id="IPR007632">
    <property type="entry name" value="Anoctamin"/>
</dbReference>
<evidence type="ECO:0000259" key="7">
    <source>
        <dbReference type="Pfam" id="PF04547"/>
    </source>
</evidence>
<keyword evidence="4 6" id="KW-1133">Transmembrane helix</keyword>
<accession>A0A7D9JFD8</accession>
<dbReference type="PANTHER" id="PTHR12308:SF84">
    <property type="entry name" value="ANOCTAMIN"/>
    <property type="match status" value="1"/>
</dbReference>
<keyword evidence="3 6" id="KW-0812">Transmembrane</keyword>